<dbReference type="InterPro" id="IPR050649">
    <property type="entry name" value="Paired_Homeobox_TFs"/>
</dbReference>
<dbReference type="GO" id="GO:0005634">
    <property type="term" value="C:nucleus"/>
    <property type="evidence" value="ECO:0007669"/>
    <property type="project" value="UniProtKB-SubCell"/>
</dbReference>
<dbReference type="KEGG" id="hro:HELRODRAFT_181890"/>
<dbReference type="OrthoDB" id="6159439at2759"/>
<feature type="compositionally biased region" description="Acidic residues" evidence="3">
    <location>
        <begin position="423"/>
        <end position="437"/>
    </location>
</feature>
<dbReference type="CDD" id="cd00086">
    <property type="entry name" value="homeodomain"/>
    <property type="match status" value="1"/>
</dbReference>
<feature type="DNA-binding region" description="Homeobox" evidence="2">
    <location>
        <begin position="3"/>
        <end position="17"/>
    </location>
</feature>
<evidence type="ECO:0000256" key="3">
    <source>
        <dbReference type="SAM" id="MobiDB-lite"/>
    </source>
</evidence>
<dbReference type="CTD" id="20208256"/>
<dbReference type="EnsemblMetazoa" id="HelroT181890">
    <property type="protein sequence ID" value="HelroP181890"/>
    <property type="gene ID" value="HelroG181890"/>
</dbReference>
<evidence type="ECO:0000313" key="7">
    <source>
        <dbReference type="Proteomes" id="UP000015101"/>
    </source>
</evidence>
<reference evidence="6" key="3">
    <citation type="submission" date="2015-06" db="UniProtKB">
        <authorList>
            <consortium name="EnsemblMetazoa"/>
        </authorList>
    </citation>
    <scope>IDENTIFICATION</scope>
</reference>
<evidence type="ECO:0000256" key="1">
    <source>
        <dbReference type="ARBA" id="ARBA00004123"/>
    </source>
</evidence>
<reference evidence="7" key="1">
    <citation type="submission" date="2012-12" db="EMBL/GenBank/DDBJ databases">
        <authorList>
            <person name="Hellsten U."/>
            <person name="Grimwood J."/>
            <person name="Chapman J.A."/>
            <person name="Shapiro H."/>
            <person name="Aerts A."/>
            <person name="Otillar R.P."/>
            <person name="Terry A.Y."/>
            <person name="Boore J.L."/>
            <person name="Simakov O."/>
            <person name="Marletaz F."/>
            <person name="Cho S.-J."/>
            <person name="Edsinger-Gonzales E."/>
            <person name="Havlak P."/>
            <person name="Kuo D.-H."/>
            <person name="Larsson T."/>
            <person name="Lv J."/>
            <person name="Arendt D."/>
            <person name="Savage R."/>
            <person name="Osoegawa K."/>
            <person name="de Jong P."/>
            <person name="Lindberg D.R."/>
            <person name="Seaver E.C."/>
            <person name="Weisblat D.A."/>
            <person name="Putnam N.H."/>
            <person name="Grigoriev I.V."/>
            <person name="Rokhsar D.S."/>
        </authorList>
    </citation>
    <scope>NUCLEOTIDE SEQUENCE</scope>
</reference>
<feature type="region of interest" description="Disordered" evidence="3">
    <location>
        <begin position="398"/>
        <end position="444"/>
    </location>
</feature>
<evidence type="ECO:0000256" key="2">
    <source>
        <dbReference type="PROSITE-ProRule" id="PRU00108"/>
    </source>
</evidence>
<feature type="compositionally biased region" description="Acidic residues" evidence="3">
    <location>
        <begin position="401"/>
        <end position="413"/>
    </location>
</feature>
<keyword evidence="2" id="KW-0238">DNA-binding</keyword>
<reference evidence="5 7" key="2">
    <citation type="journal article" date="2013" name="Nature">
        <title>Insights into bilaterian evolution from three spiralian genomes.</title>
        <authorList>
            <person name="Simakov O."/>
            <person name="Marletaz F."/>
            <person name="Cho S.J."/>
            <person name="Edsinger-Gonzales E."/>
            <person name="Havlak P."/>
            <person name="Hellsten U."/>
            <person name="Kuo D.H."/>
            <person name="Larsson T."/>
            <person name="Lv J."/>
            <person name="Arendt D."/>
            <person name="Savage R."/>
            <person name="Osoegawa K."/>
            <person name="de Jong P."/>
            <person name="Grimwood J."/>
            <person name="Chapman J.A."/>
            <person name="Shapiro H."/>
            <person name="Aerts A."/>
            <person name="Otillar R.P."/>
            <person name="Terry A.Y."/>
            <person name="Boore J.L."/>
            <person name="Grigoriev I.V."/>
            <person name="Lindberg D.R."/>
            <person name="Seaver E.C."/>
            <person name="Weisblat D.A."/>
            <person name="Putnam N.H."/>
            <person name="Rokhsar D.S."/>
        </authorList>
    </citation>
    <scope>NUCLEOTIDE SEQUENCE</scope>
</reference>
<gene>
    <name evidence="6" type="primary">20208256</name>
    <name evidence="5" type="ORF">HELRODRAFT_181890</name>
</gene>
<protein>
    <recommendedName>
        <fullName evidence="4">Homeobox domain-containing protein</fullName>
    </recommendedName>
</protein>
<evidence type="ECO:0000313" key="6">
    <source>
        <dbReference type="EnsemblMetazoa" id="HelroP181890"/>
    </source>
</evidence>
<dbReference type="InterPro" id="IPR001356">
    <property type="entry name" value="HD"/>
</dbReference>
<evidence type="ECO:0000259" key="4">
    <source>
        <dbReference type="PROSITE" id="PS50071"/>
    </source>
</evidence>
<dbReference type="Proteomes" id="UP000015101">
    <property type="component" value="Unassembled WGS sequence"/>
</dbReference>
<feature type="compositionally biased region" description="Low complexity" evidence="3">
    <location>
        <begin position="193"/>
        <end position="210"/>
    </location>
</feature>
<dbReference type="GeneID" id="20208256"/>
<dbReference type="EMBL" id="KB097680">
    <property type="protein sequence ID" value="ESN91966.1"/>
    <property type="molecule type" value="Genomic_DNA"/>
</dbReference>
<accession>T1FHF7</accession>
<dbReference type="AlphaFoldDB" id="T1FHF7"/>
<dbReference type="InParanoid" id="T1FHF7"/>
<proteinExistence type="predicted"/>
<feature type="compositionally biased region" description="Low complexity" evidence="3">
    <location>
        <begin position="250"/>
        <end position="269"/>
    </location>
</feature>
<dbReference type="RefSeq" id="XP_009029917.1">
    <property type="nucleotide sequence ID" value="XM_009031669.1"/>
</dbReference>
<dbReference type="PANTHER" id="PTHR24329">
    <property type="entry name" value="HOMEOBOX PROTEIN ARISTALESS"/>
    <property type="match status" value="1"/>
</dbReference>
<keyword evidence="2" id="KW-0371">Homeobox</keyword>
<keyword evidence="7" id="KW-1185">Reference proteome</keyword>
<sequence>MERVWFQNRRAKWRKREKLMGNESPNFFNADFPLLQPPLITSPPNNHNLNEPLLFATRFAPMFALSLHQQQQQQQIRQQTFNFYNNNNNNSSSSINNNCHRYAGGLMENGGSGGGSDCGLDFKFFGKQADLMMKQHHHPLSHHLHLFPNHINSLPCIFNTPSSSLFRHHYHHQQQQQQQHQFPFFKQSTSISPLTSATTNAAPSSNLNSPSPAPMHTNFLLKNGRNATSFQHVKPSTSPQPSTPSPPSSHPSNNILSTSSTSSALSSMSPLNEPIKLPRSPLSPAERRSDDVRVSTNDEVLERFEAFKSKSFLDIRALAFLQQFVRPQLRDGLIGVGGSCIGGNDVFCGNNSRGAGNSYKSFSNVGGIQKISRKSSIESLRSKAKLHCRLVNERMITKNDNDDDVDDDDDDDVDVKTGGCCGDDNDDNNNDNDDGGGEDLWGGPLGNSGIGGCGAIFNGGPSLQTDISVSISSSL</sequence>
<organism evidence="6 7">
    <name type="scientific">Helobdella robusta</name>
    <name type="common">Californian leech</name>
    <dbReference type="NCBI Taxonomy" id="6412"/>
    <lineage>
        <taxon>Eukaryota</taxon>
        <taxon>Metazoa</taxon>
        <taxon>Spiralia</taxon>
        <taxon>Lophotrochozoa</taxon>
        <taxon>Annelida</taxon>
        <taxon>Clitellata</taxon>
        <taxon>Hirudinea</taxon>
        <taxon>Rhynchobdellida</taxon>
        <taxon>Glossiphoniidae</taxon>
        <taxon>Helobdella</taxon>
    </lineage>
</organism>
<dbReference type="HOGENOM" id="CLU_575251_0_0_1"/>
<dbReference type="EMBL" id="AMQM01007866">
    <property type="status" value="NOT_ANNOTATED_CDS"/>
    <property type="molecule type" value="Genomic_DNA"/>
</dbReference>
<evidence type="ECO:0000313" key="5">
    <source>
        <dbReference type="EMBL" id="ESN91966.1"/>
    </source>
</evidence>
<feature type="region of interest" description="Disordered" evidence="3">
    <location>
        <begin position="193"/>
        <end position="294"/>
    </location>
</feature>
<dbReference type="PANTHER" id="PTHR24329:SF543">
    <property type="entry name" value="FI01017P-RELATED"/>
    <property type="match status" value="1"/>
</dbReference>
<keyword evidence="2" id="KW-0539">Nucleus</keyword>
<feature type="domain" description="Homeobox" evidence="4">
    <location>
        <begin position="1"/>
        <end position="16"/>
    </location>
</feature>
<name>T1FHF7_HELRO</name>
<dbReference type="GO" id="GO:0003677">
    <property type="term" value="F:DNA binding"/>
    <property type="evidence" value="ECO:0007669"/>
    <property type="project" value="UniProtKB-UniRule"/>
</dbReference>
<comment type="subcellular location">
    <subcellularLocation>
        <location evidence="1 2">Nucleus</location>
    </subcellularLocation>
</comment>
<dbReference type="PROSITE" id="PS50071">
    <property type="entry name" value="HOMEOBOX_2"/>
    <property type="match status" value="1"/>
</dbReference>